<keyword evidence="4" id="KW-1185">Reference proteome</keyword>
<keyword evidence="1" id="KW-0472">Membrane</keyword>
<gene>
    <name evidence="3" type="ORF">M9978_12280</name>
</gene>
<keyword evidence="2" id="KW-0732">Signal</keyword>
<proteinExistence type="predicted"/>
<dbReference type="AlphaFoldDB" id="A0A9X2HSQ2"/>
<name>A0A9X2HSQ2_9SPHN</name>
<feature type="signal peptide" evidence="2">
    <location>
        <begin position="1"/>
        <end position="23"/>
    </location>
</feature>
<reference evidence="3" key="1">
    <citation type="submission" date="2022-05" db="EMBL/GenBank/DDBJ databases">
        <title>Sphingomonas sp. strain MG17 Genome sequencing and assembly.</title>
        <authorList>
            <person name="Kim I."/>
        </authorList>
    </citation>
    <scope>NUCLEOTIDE SEQUENCE</scope>
    <source>
        <strain evidence="3">MG17</strain>
    </source>
</reference>
<evidence type="ECO:0000256" key="2">
    <source>
        <dbReference type="SAM" id="SignalP"/>
    </source>
</evidence>
<keyword evidence="1" id="KW-1133">Transmembrane helix</keyword>
<evidence type="ECO:0000313" key="3">
    <source>
        <dbReference type="EMBL" id="MCP3731205.1"/>
    </source>
</evidence>
<keyword evidence="1" id="KW-0812">Transmembrane</keyword>
<dbReference type="EMBL" id="JAMLDX010000008">
    <property type="protein sequence ID" value="MCP3731205.1"/>
    <property type="molecule type" value="Genomic_DNA"/>
</dbReference>
<evidence type="ECO:0000256" key="1">
    <source>
        <dbReference type="SAM" id="Phobius"/>
    </source>
</evidence>
<comment type="caution">
    <text evidence="3">The sequence shown here is derived from an EMBL/GenBank/DDBJ whole genome shotgun (WGS) entry which is preliminary data.</text>
</comment>
<dbReference type="RefSeq" id="WP_254293577.1">
    <property type="nucleotide sequence ID" value="NZ_JAMLDX010000008.1"/>
</dbReference>
<organism evidence="3 4">
    <name type="scientific">Sphingomonas tagetis</name>
    <dbReference type="NCBI Taxonomy" id="2949092"/>
    <lineage>
        <taxon>Bacteria</taxon>
        <taxon>Pseudomonadati</taxon>
        <taxon>Pseudomonadota</taxon>
        <taxon>Alphaproteobacteria</taxon>
        <taxon>Sphingomonadales</taxon>
        <taxon>Sphingomonadaceae</taxon>
        <taxon>Sphingomonas</taxon>
    </lineage>
</organism>
<evidence type="ECO:0000313" key="4">
    <source>
        <dbReference type="Proteomes" id="UP001139451"/>
    </source>
</evidence>
<protein>
    <submittedName>
        <fullName evidence="3">Uncharacterized protein</fullName>
    </submittedName>
</protein>
<dbReference type="Proteomes" id="UP001139451">
    <property type="component" value="Unassembled WGS sequence"/>
</dbReference>
<sequence>MIKKFLAMLVASLSLLTATTAQATSAQALSLGNSPAISRAASDAGDGNELTGGSALGYVLLAVVAGAMIWGLVEIIDDSDSN</sequence>
<feature type="transmembrane region" description="Helical" evidence="1">
    <location>
        <begin position="52"/>
        <end position="73"/>
    </location>
</feature>
<accession>A0A9X2HSQ2</accession>
<feature type="chain" id="PRO_5040839509" evidence="2">
    <location>
        <begin position="24"/>
        <end position="82"/>
    </location>
</feature>